<evidence type="ECO:0000256" key="3">
    <source>
        <dbReference type="ARBA" id="ARBA00005902"/>
    </source>
</evidence>
<organism evidence="7 8">
    <name type="scientific">Humicola insolens</name>
    <name type="common">Soft-rot fungus</name>
    <dbReference type="NCBI Taxonomy" id="85995"/>
    <lineage>
        <taxon>Eukaryota</taxon>
        <taxon>Fungi</taxon>
        <taxon>Dikarya</taxon>
        <taxon>Ascomycota</taxon>
        <taxon>Pezizomycotina</taxon>
        <taxon>Sordariomycetes</taxon>
        <taxon>Sordariomycetidae</taxon>
        <taxon>Sordariales</taxon>
        <taxon>Chaetomiaceae</taxon>
        <taxon>Mycothermus</taxon>
    </lineage>
</organism>
<dbReference type="Gene3D" id="1.20.58.190">
    <property type="entry name" value="Translin, domain 1"/>
    <property type="match status" value="1"/>
</dbReference>
<dbReference type="SUPFAM" id="SSF74784">
    <property type="entry name" value="Translin"/>
    <property type="match status" value="1"/>
</dbReference>
<dbReference type="CDD" id="cd14820">
    <property type="entry name" value="TRAX"/>
    <property type="match status" value="1"/>
</dbReference>
<evidence type="ECO:0000256" key="4">
    <source>
        <dbReference type="ARBA" id="ARBA00022490"/>
    </source>
</evidence>
<feature type="region of interest" description="Disordered" evidence="6">
    <location>
        <begin position="164"/>
        <end position="185"/>
    </location>
</feature>
<dbReference type="InterPro" id="IPR036081">
    <property type="entry name" value="Translin_sf"/>
</dbReference>
<dbReference type="InterPro" id="IPR002848">
    <property type="entry name" value="Translin_fam"/>
</dbReference>
<evidence type="ECO:0000313" key="8">
    <source>
        <dbReference type="Proteomes" id="UP001583172"/>
    </source>
</evidence>
<protein>
    <recommendedName>
        <fullName evidence="9">Translin-associated protein X</fullName>
    </recommendedName>
</protein>
<dbReference type="Gene3D" id="1.20.58.200">
    <property type="entry name" value="Translin, domain 2"/>
    <property type="match status" value="1"/>
</dbReference>
<dbReference type="Pfam" id="PF01997">
    <property type="entry name" value="Translin"/>
    <property type="match status" value="1"/>
</dbReference>
<evidence type="ECO:0000313" key="7">
    <source>
        <dbReference type="EMBL" id="KAL1837142.1"/>
    </source>
</evidence>
<proteinExistence type="inferred from homology"/>
<dbReference type="PANTHER" id="PTHR10741">
    <property type="entry name" value="TRANSLIN AND TRANSLIN ASSOCIATED PROTEIN X"/>
    <property type="match status" value="1"/>
</dbReference>
<feature type="region of interest" description="Disordered" evidence="6">
    <location>
        <begin position="1"/>
        <end position="26"/>
    </location>
</feature>
<dbReference type="InterPro" id="IPR016069">
    <property type="entry name" value="Translin_C"/>
</dbReference>
<sequence>MSGTKRDWNGNAKRRDGPRGPQKPVIKNAYTPMFEALRDELDAHHDRRERIVKASRDITALSKKIIFSLQRVRKIERELPNNIQAEVDSRLADIAKLLAGLAPEIQGINRYRYSRSLMCLEELVEALTFAHYLRTQTLLGPDELASLVEGLVKQGAAPEDAVMANAGDTAGGDAAEPPQPPPADAPTVTLTIDDYLYGVFDLTGEMMRFATTSTALTGTLASSGSDESAMGDGDEAPRTILHDMHELGTFFEMLPVSPGNRFQWEKKLDVTRQSVRKVERLGYDRIVRGSERPKGWVPDLNAEDPAPGEEE</sequence>
<evidence type="ECO:0000256" key="5">
    <source>
        <dbReference type="ARBA" id="ARBA00023242"/>
    </source>
</evidence>
<dbReference type="InterPro" id="IPR016068">
    <property type="entry name" value="Translin_N"/>
</dbReference>
<evidence type="ECO:0000256" key="2">
    <source>
        <dbReference type="ARBA" id="ARBA00004496"/>
    </source>
</evidence>
<keyword evidence="8" id="KW-1185">Reference proteome</keyword>
<reference evidence="7 8" key="1">
    <citation type="journal article" date="2024" name="Commun. Biol.">
        <title>Comparative genomic analysis of thermophilic fungi reveals convergent evolutionary adaptations and gene losses.</title>
        <authorList>
            <person name="Steindorff A.S."/>
            <person name="Aguilar-Pontes M.V."/>
            <person name="Robinson A.J."/>
            <person name="Andreopoulos B."/>
            <person name="LaButti K."/>
            <person name="Kuo A."/>
            <person name="Mondo S."/>
            <person name="Riley R."/>
            <person name="Otillar R."/>
            <person name="Haridas S."/>
            <person name="Lipzen A."/>
            <person name="Grimwood J."/>
            <person name="Schmutz J."/>
            <person name="Clum A."/>
            <person name="Reid I.D."/>
            <person name="Moisan M.C."/>
            <person name="Butler G."/>
            <person name="Nguyen T.T.M."/>
            <person name="Dewar K."/>
            <person name="Conant G."/>
            <person name="Drula E."/>
            <person name="Henrissat B."/>
            <person name="Hansel C."/>
            <person name="Singer S."/>
            <person name="Hutchinson M.I."/>
            <person name="de Vries R.P."/>
            <person name="Natvig D.O."/>
            <person name="Powell A.J."/>
            <person name="Tsang A."/>
            <person name="Grigoriev I.V."/>
        </authorList>
    </citation>
    <scope>NUCLEOTIDE SEQUENCE [LARGE SCALE GENOMIC DNA]</scope>
    <source>
        <strain evidence="7 8">CBS 620.91</strain>
    </source>
</reference>
<keyword evidence="5" id="KW-0539">Nucleus</keyword>
<accession>A0ABR3V5U8</accession>
<gene>
    <name evidence="7" type="ORF">VTJ49DRAFT_4207</name>
</gene>
<feature type="compositionally biased region" description="Basic and acidic residues" evidence="6">
    <location>
        <begin position="1"/>
        <end position="18"/>
    </location>
</feature>
<evidence type="ECO:0000256" key="6">
    <source>
        <dbReference type="SAM" id="MobiDB-lite"/>
    </source>
</evidence>
<keyword evidence="4" id="KW-0963">Cytoplasm</keyword>
<feature type="compositionally biased region" description="Low complexity" evidence="6">
    <location>
        <begin position="164"/>
        <end position="176"/>
    </location>
</feature>
<feature type="region of interest" description="Disordered" evidence="6">
    <location>
        <begin position="291"/>
        <end position="311"/>
    </location>
</feature>
<dbReference type="Proteomes" id="UP001583172">
    <property type="component" value="Unassembled WGS sequence"/>
</dbReference>
<evidence type="ECO:0008006" key="9">
    <source>
        <dbReference type="Google" id="ProtNLM"/>
    </source>
</evidence>
<comment type="caution">
    <text evidence="7">The sequence shown here is derived from an EMBL/GenBank/DDBJ whole genome shotgun (WGS) entry which is preliminary data.</text>
</comment>
<dbReference type="EMBL" id="JAZGSY010000324">
    <property type="protein sequence ID" value="KAL1837142.1"/>
    <property type="molecule type" value="Genomic_DNA"/>
</dbReference>
<comment type="similarity">
    <text evidence="3">Belongs to the translin family.</text>
</comment>
<evidence type="ECO:0000256" key="1">
    <source>
        <dbReference type="ARBA" id="ARBA00004123"/>
    </source>
</evidence>
<name>A0ABR3V5U8_HUMIN</name>
<comment type="subcellular location">
    <subcellularLocation>
        <location evidence="2">Cytoplasm</location>
    </subcellularLocation>
    <subcellularLocation>
        <location evidence="1">Nucleus</location>
    </subcellularLocation>
</comment>